<dbReference type="SMART" id="SM00342">
    <property type="entry name" value="HTH_ARAC"/>
    <property type="match status" value="1"/>
</dbReference>
<dbReference type="PANTHER" id="PTHR46796:SF7">
    <property type="entry name" value="ARAC FAMILY TRANSCRIPTIONAL REGULATOR"/>
    <property type="match status" value="1"/>
</dbReference>
<reference evidence="5 6" key="1">
    <citation type="submission" date="2018-03" db="EMBL/GenBank/DDBJ databases">
        <title>Whole genome sequencing of Histamine producing bacteria.</title>
        <authorList>
            <person name="Butler K."/>
        </authorList>
    </citation>
    <scope>NUCLEOTIDE SEQUENCE [LARGE SCALE GENOMIC DNA]</scope>
    <source>
        <strain evidence="5 6">DSM 19138</strain>
    </source>
</reference>
<dbReference type="InterPro" id="IPR032783">
    <property type="entry name" value="AraC_lig"/>
</dbReference>
<dbReference type="GO" id="GO:0003700">
    <property type="term" value="F:DNA-binding transcription factor activity"/>
    <property type="evidence" value="ECO:0007669"/>
    <property type="project" value="InterPro"/>
</dbReference>
<sequence length="286" mass="31179">MDHLSQLMQHFSVKAGVFYTGTLCGISRFDDPAISTGHLHLLKRGGLTIIDAHNTHHQFDKPILVFIPRPSAHSLHPYGLPASKLPATLPGEAISTELVCATVDYGAGTDNLFTTALPSLMAVSLDQASPLSAIVEQLFSEAFSQSAGKKLIIDRLCEILLILLIRQSIEQKTLDEGMLAGLSHPKLAKVLELIHNEPEKTYSMTQLASEAAMSRTVFMASFKSIVGTTPGDYQMRWRVELAQSLLKKGKNLAYVAEAVGYSNRSGFARAFRKVTGVSPTSWLAEQ</sequence>
<dbReference type="InterPro" id="IPR050204">
    <property type="entry name" value="AraC_XylS_family_regulators"/>
</dbReference>
<name>A0A2T3N2D9_9GAMM</name>
<evidence type="ECO:0000256" key="2">
    <source>
        <dbReference type="ARBA" id="ARBA00023125"/>
    </source>
</evidence>
<dbReference type="InterPro" id="IPR009057">
    <property type="entry name" value="Homeodomain-like_sf"/>
</dbReference>
<keyword evidence="3" id="KW-0804">Transcription</keyword>
<dbReference type="InterPro" id="IPR018062">
    <property type="entry name" value="HTH_AraC-typ_CS"/>
</dbReference>
<evidence type="ECO:0000313" key="5">
    <source>
        <dbReference type="EMBL" id="PSW06364.1"/>
    </source>
</evidence>
<comment type="caution">
    <text evidence="5">The sequence shown here is derived from an EMBL/GenBank/DDBJ whole genome shotgun (WGS) entry which is preliminary data.</text>
</comment>
<feature type="domain" description="HTH araC/xylS-type" evidence="4">
    <location>
        <begin position="188"/>
        <end position="285"/>
    </location>
</feature>
<organism evidence="5 6">
    <name type="scientific">Photobacterium rosenbergii</name>
    <dbReference type="NCBI Taxonomy" id="294936"/>
    <lineage>
        <taxon>Bacteria</taxon>
        <taxon>Pseudomonadati</taxon>
        <taxon>Pseudomonadota</taxon>
        <taxon>Gammaproteobacteria</taxon>
        <taxon>Vibrionales</taxon>
        <taxon>Vibrionaceae</taxon>
        <taxon>Photobacterium</taxon>
    </lineage>
</organism>
<accession>A0A2T3N2D9</accession>
<dbReference type="Proteomes" id="UP000241346">
    <property type="component" value="Unassembled WGS sequence"/>
</dbReference>
<dbReference type="InterPro" id="IPR018060">
    <property type="entry name" value="HTH_AraC"/>
</dbReference>
<dbReference type="Gene3D" id="1.10.10.60">
    <property type="entry name" value="Homeodomain-like"/>
    <property type="match status" value="2"/>
</dbReference>
<dbReference type="Pfam" id="PF12833">
    <property type="entry name" value="HTH_18"/>
    <property type="match status" value="1"/>
</dbReference>
<dbReference type="OrthoDB" id="9783876at2"/>
<dbReference type="RefSeq" id="WP_107301109.1">
    <property type="nucleotide sequence ID" value="NZ_PYMB01000031.1"/>
</dbReference>
<dbReference type="GO" id="GO:0043565">
    <property type="term" value="F:sequence-specific DNA binding"/>
    <property type="evidence" value="ECO:0007669"/>
    <property type="project" value="InterPro"/>
</dbReference>
<dbReference type="PANTHER" id="PTHR46796">
    <property type="entry name" value="HTH-TYPE TRANSCRIPTIONAL ACTIVATOR RHAS-RELATED"/>
    <property type="match status" value="1"/>
</dbReference>
<evidence type="ECO:0000256" key="3">
    <source>
        <dbReference type="ARBA" id="ARBA00023163"/>
    </source>
</evidence>
<evidence type="ECO:0000259" key="4">
    <source>
        <dbReference type="PROSITE" id="PS01124"/>
    </source>
</evidence>
<proteinExistence type="predicted"/>
<keyword evidence="2" id="KW-0238">DNA-binding</keyword>
<evidence type="ECO:0000256" key="1">
    <source>
        <dbReference type="ARBA" id="ARBA00023015"/>
    </source>
</evidence>
<protein>
    <submittedName>
        <fullName evidence="5">Cupin</fullName>
    </submittedName>
</protein>
<dbReference type="AlphaFoldDB" id="A0A2T3N2D9"/>
<evidence type="ECO:0000313" key="6">
    <source>
        <dbReference type="Proteomes" id="UP000241346"/>
    </source>
</evidence>
<gene>
    <name evidence="5" type="ORF">C9J01_26625</name>
</gene>
<dbReference type="Pfam" id="PF12852">
    <property type="entry name" value="Cupin_6"/>
    <property type="match status" value="1"/>
</dbReference>
<dbReference type="PROSITE" id="PS00041">
    <property type="entry name" value="HTH_ARAC_FAMILY_1"/>
    <property type="match status" value="1"/>
</dbReference>
<dbReference type="PROSITE" id="PS01124">
    <property type="entry name" value="HTH_ARAC_FAMILY_2"/>
    <property type="match status" value="1"/>
</dbReference>
<keyword evidence="1" id="KW-0805">Transcription regulation</keyword>
<dbReference type="EMBL" id="PYMB01000031">
    <property type="protein sequence ID" value="PSW06364.1"/>
    <property type="molecule type" value="Genomic_DNA"/>
</dbReference>
<dbReference type="SUPFAM" id="SSF46689">
    <property type="entry name" value="Homeodomain-like"/>
    <property type="match status" value="2"/>
</dbReference>